<dbReference type="AlphaFoldDB" id="A0A2U1MD37"/>
<keyword evidence="1" id="KW-0812">Transmembrane</keyword>
<feature type="transmembrane region" description="Helical" evidence="1">
    <location>
        <begin position="62"/>
        <end position="81"/>
    </location>
</feature>
<reference evidence="2 3" key="1">
    <citation type="journal article" date="2018" name="Mol. Plant">
        <title>The genome of Artemisia annua provides insight into the evolution of Asteraceae family and artemisinin biosynthesis.</title>
        <authorList>
            <person name="Shen Q."/>
            <person name="Zhang L."/>
            <person name="Liao Z."/>
            <person name="Wang S."/>
            <person name="Yan T."/>
            <person name="Shi P."/>
            <person name="Liu M."/>
            <person name="Fu X."/>
            <person name="Pan Q."/>
            <person name="Wang Y."/>
            <person name="Lv Z."/>
            <person name="Lu X."/>
            <person name="Zhang F."/>
            <person name="Jiang W."/>
            <person name="Ma Y."/>
            <person name="Chen M."/>
            <person name="Hao X."/>
            <person name="Li L."/>
            <person name="Tang Y."/>
            <person name="Lv G."/>
            <person name="Zhou Y."/>
            <person name="Sun X."/>
            <person name="Brodelius P.E."/>
            <person name="Rose J.K.C."/>
            <person name="Tang K."/>
        </authorList>
    </citation>
    <scope>NUCLEOTIDE SEQUENCE [LARGE SCALE GENOMIC DNA]</scope>
    <source>
        <strain evidence="3">cv. Huhao1</strain>
        <tissue evidence="2">Leaf</tissue>
    </source>
</reference>
<comment type="caution">
    <text evidence="2">The sequence shown here is derived from an EMBL/GenBank/DDBJ whole genome shotgun (WGS) entry which is preliminary data.</text>
</comment>
<feature type="transmembrane region" description="Helical" evidence="1">
    <location>
        <begin position="202"/>
        <end position="223"/>
    </location>
</feature>
<dbReference type="PANTHER" id="PTHR35307">
    <property type="entry name" value="PROTEIN, PUTATIVE-RELATED"/>
    <property type="match status" value="1"/>
</dbReference>
<gene>
    <name evidence="2" type="ORF">CTI12_AA308920</name>
</gene>
<protein>
    <submittedName>
        <fullName evidence="2">Uncharacterized protein</fullName>
    </submittedName>
</protein>
<evidence type="ECO:0000313" key="3">
    <source>
        <dbReference type="Proteomes" id="UP000245207"/>
    </source>
</evidence>
<keyword evidence="3" id="KW-1185">Reference proteome</keyword>
<keyword evidence="1" id="KW-0472">Membrane</keyword>
<evidence type="ECO:0000256" key="1">
    <source>
        <dbReference type="SAM" id="Phobius"/>
    </source>
</evidence>
<feature type="transmembrane region" description="Helical" evidence="1">
    <location>
        <begin position="93"/>
        <end position="114"/>
    </location>
</feature>
<keyword evidence="1" id="KW-1133">Transmembrane helix</keyword>
<feature type="transmembrane region" description="Helical" evidence="1">
    <location>
        <begin position="159"/>
        <end position="182"/>
    </location>
</feature>
<name>A0A2U1MD37_ARTAN</name>
<organism evidence="2 3">
    <name type="scientific">Artemisia annua</name>
    <name type="common">Sweet wormwood</name>
    <dbReference type="NCBI Taxonomy" id="35608"/>
    <lineage>
        <taxon>Eukaryota</taxon>
        <taxon>Viridiplantae</taxon>
        <taxon>Streptophyta</taxon>
        <taxon>Embryophyta</taxon>
        <taxon>Tracheophyta</taxon>
        <taxon>Spermatophyta</taxon>
        <taxon>Magnoliopsida</taxon>
        <taxon>eudicotyledons</taxon>
        <taxon>Gunneridae</taxon>
        <taxon>Pentapetalae</taxon>
        <taxon>asterids</taxon>
        <taxon>campanulids</taxon>
        <taxon>Asterales</taxon>
        <taxon>Asteraceae</taxon>
        <taxon>Asteroideae</taxon>
        <taxon>Anthemideae</taxon>
        <taxon>Artemisiinae</taxon>
        <taxon>Artemisia</taxon>
    </lineage>
</organism>
<evidence type="ECO:0000313" key="2">
    <source>
        <dbReference type="EMBL" id="PWA59183.1"/>
    </source>
</evidence>
<dbReference type="OrthoDB" id="1915303at2759"/>
<proteinExistence type="predicted"/>
<accession>A0A2U1MD37</accession>
<dbReference type="PANTHER" id="PTHR35307:SF6">
    <property type="entry name" value="TRANSMEMBRANE PROTEIN"/>
    <property type="match status" value="1"/>
</dbReference>
<feature type="transmembrane region" description="Helical" evidence="1">
    <location>
        <begin position="134"/>
        <end position="152"/>
    </location>
</feature>
<dbReference type="Proteomes" id="UP000245207">
    <property type="component" value="Unassembled WGS sequence"/>
</dbReference>
<sequence length="318" mass="35861">MDPNRDYWYYQNWTYNICNFDTVSCLPYGFQICLRDYNRIFEAEINDITDERYRQDRYDKPMLWIGIYIAVASLFCILAMVADLIHGLKNRKLWFPCKYFTLNAASLTVIAVAMKLPVDLSDTMRGDPDQVARIGSMAFMCTMMVNLLPSLATMNGKELLTNVIALDILVITLIVNVCIQIYTSVIGETVDISGLVCKIMALFYVAMLLILLIIHTCSGLTILKSKQIIELKYQAGHETALKGLELQQPGRLTVEKLKQHVKNHWIMAGTCSPQFITACSATTSASGLLTILVAINLCQKQRLAQFIWRLVLFSSGGV</sequence>
<dbReference type="EMBL" id="PKPP01005697">
    <property type="protein sequence ID" value="PWA59183.1"/>
    <property type="molecule type" value="Genomic_DNA"/>
</dbReference>